<dbReference type="RefSeq" id="WP_181011733.1">
    <property type="nucleotide sequence ID" value="NZ_PQFZ01000003.1"/>
</dbReference>
<organism evidence="1 2">
    <name type="scientific">Bosea psychrotolerans</name>
    <dbReference type="NCBI Taxonomy" id="1871628"/>
    <lineage>
        <taxon>Bacteria</taxon>
        <taxon>Pseudomonadati</taxon>
        <taxon>Pseudomonadota</taxon>
        <taxon>Alphaproteobacteria</taxon>
        <taxon>Hyphomicrobiales</taxon>
        <taxon>Boseaceae</taxon>
        <taxon>Bosea</taxon>
    </lineage>
</organism>
<evidence type="ECO:0000313" key="1">
    <source>
        <dbReference type="EMBL" id="POR54052.1"/>
    </source>
</evidence>
<dbReference type="Gene3D" id="3.20.20.70">
    <property type="entry name" value="Aldolase class I"/>
    <property type="match status" value="1"/>
</dbReference>
<comment type="caution">
    <text evidence="1">The sequence shown here is derived from an EMBL/GenBank/DDBJ whole genome shotgun (WGS) entry which is preliminary data.</text>
</comment>
<keyword evidence="2" id="KW-1185">Reference proteome</keyword>
<evidence type="ECO:0008006" key="3">
    <source>
        <dbReference type="Google" id="ProtNLM"/>
    </source>
</evidence>
<dbReference type="InterPro" id="IPR013785">
    <property type="entry name" value="Aldolase_TIM"/>
</dbReference>
<protein>
    <recommendedName>
        <fullName evidence="3">Dihydrodipicolinate synthetase family protein</fullName>
    </recommendedName>
</protein>
<evidence type="ECO:0000313" key="2">
    <source>
        <dbReference type="Proteomes" id="UP000236919"/>
    </source>
</evidence>
<gene>
    <name evidence="1" type="ORF">CYD53_103149</name>
</gene>
<reference evidence="1 2" key="1">
    <citation type="submission" date="2018-01" db="EMBL/GenBank/DDBJ databases">
        <title>Genomic Encyclopedia of Type Strains, Phase III (KMG-III): the genomes of soil and plant-associated and newly described type strains.</title>
        <authorList>
            <person name="Whitman W."/>
        </authorList>
    </citation>
    <scope>NUCLEOTIDE SEQUENCE [LARGE SCALE GENOMIC DNA]</scope>
    <source>
        <strain evidence="1 2">1131</strain>
    </source>
</reference>
<proteinExistence type="predicted"/>
<accession>A0A2S4MH41</accession>
<dbReference type="EMBL" id="PQFZ01000003">
    <property type="protein sequence ID" value="POR54052.1"/>
    <property type="molecule type" value="Genomic_DNA"/>
</dbReference>
<name>A0A2S4MH41_9HYPH</name>
<dbReference type="Proteomes" id="UP000236919">
    <property type="component" value="Unassembled WGS sequence"/>
</dbReference>
<dbReference type="AlphaFoldDB" id="A0A2S4MH41"/>
<sequence>MDGAVKTAMRLLGVIDTNTMARPQRSLNAEEAASVKTILMQAGLLG</sequence>